<accession>A0AAV5WKD3</accession>
<dbReference type="AlphaFoldDB" id="A0AAV5WKD3"/>
<proteinExistence type="predicted"/>
<feature type="non-terminal residue" evidence="1">
    <location>
        <position position="106"/>
    </location>
</feature>
<evidence type="ECO:0000313" key="1">
    <source>
        <dbReference type="EMBL" id="GMT32441.1"/>
    </source>
</evidence>
<keyword evidence="2" id="KW-1185">Reference proteome</keyword>
<organism evidence="1 2">
    <name type="scientific">Pristionchus fissidentatus</name>
    <dbReference type="NCBI Taxonomy" id="1538716"/>
    <lineage>
        <taxon>Eukaryota</taxon>
        <taxon>Metazoa</taxon>
        <taxon>Ecdysozoa</taxon>
        <taxon>Nematoda</taxon>
        <taxon>Chromadorea</taxon>
        <taxon>Rhabditida</taxon>
        <taxon>Rhabditina</taxon>
        <taxon>Diplogasteromorpha</taxon>
        <taxon>Diplogasteroidea</taxon>
        <taxon>Neodiplogasteridae</taxon>
        <taxon>Pristionchus</taxon>
    </lineage>
</organism>
<feature type="non-terminal residue" evidence="1">
    <location>
        <position position="1"/>
    </location>
</feature>
<dbReference type="Proteomes" id="UP001432322">
    <property type="component" value="Unassembled WGS sequence"/>
</dbReference>
<comment type="caution">
    <text evidence="1">The sequence shown here is derived from an EMBL/GenBank/DDBJ whole genome shotgun (WGS) entry which is preliminary data.</text>
</comment>
<evidence type="ECO:0000313" key="2">
    <source>
        <dbReference type="Proteomes" id="UP001432322"/>
    </source>
</evidence>
<reference evidence="1" key="1">
    <citation type="submission" date="2023-10" db="EMBL/GenBank/DDBJ databases">
        <title>Genome assembly of Pristionchus species.</title>
        <authorList>
            <person name="Yoshida K."/>
            <person name="Sommer R.J."/>
        </authorList>
    </citation>
    <scope>NUCLEOTIDE SEQUENCE</scope>
    <source>
        <strain evidence="1">RS5133</strain>
    </source>
</reference>
<gene>
    <name evidence="1" type="ORF">PFISCL1PPCAC_23738</name>
</gene>
<dbReference type="EMBL" id="BTSY01000006">
    <property type="protein sequence ID" value="GMT32441.1"/>
    <property type="molecule type" value="Genomic_DNA"/>
</dbReference>
<sequence>SEESSEEENPFFDLVIEIINEAPLMCDEERLRLEKQIYDRFKTNPENHDFNFFIDPGFEKRAQNLSAKDETPSVLSLHYPRICRSCSSPNPLQRLLFFPCSHIICL</sequence>
<name>A0AAV5WKD3_9BILA</name>
<protein>
    <submittedName>
        <fullName evidence="1">Uncharacterized protein</fullName>
    </submittedName>
</protein>